<evidence type="ECO:0000313" key="9">
    <source>
        <dbReference type="EMBL" id="QDU77451.1"/>
    </source>
</evidence>
<feature type="transmembrane region" description="Helical" evidence="8">
    <location>
        <begin position="1033"/>
        <end position="1056"/>
    </location>
</feature>
<evidence type="ECO:0000256" key="8">
    <source>
        <dbReference type="SAM" id="Phobius"/>
    </source>
</evidence>
<evidence type="ECO:0000256" key="1">
    <source>
        <dbReference type="ARBA" id="ARBA00004429"/>
    </source>
</evidence>
<protein>
    <submittedName>
        <fullName evidence="9">Efflux pump membrane transporter BepG</fullName>
    </submittedName>
</protein>
<feature type="transmembrane region" description="Helical" evidence="8">
    <location>
        <begin position="1068"/>
        <end position="1090"/>
    </location>
</feature>
<dbReference type="Proteomes" id="UP000318626">
    <property type="component" value="Chromosome"/>
</dbReference>
<dbReference type="InterPro" id="IPR001036">
    <property type="entry name" value="Acrflvin-R"/>
</dbReference>
<keyword evidence="7 8" id="KW-0472">Membrane</keyword>
<dbReference type="PRINTS" id="PR00702">
    <property type="entry name" value="ACRIFLAVINRP"/>
</dbReference>
<feature type="transmembrane region" description="Helical" evidence="8">
    <location>
        <begin position="443"/>
        <end position="465"/>
    </location>
</feature>
<feature type="transmembrane region" description="Helical" evidence="8">
    <location>
        <begin position="961"/>
        <end position="981"/>
    </location>
</feature>
<feature type="transmembrane region" description="Helical" evidence="8">
    <location>
        <begin position="510"/>
        <end position="529"/>
    </location>
</feature>
<keyword evidence="5 8" id="KW-0812">Transmembrane</keyword>
<evidence type="ECO:0000256" key="2">
    <source>
        <dbReference type="ARBA" id="ARBA00022448"/>
    </source>
</evidence>
<keyword evidence="2" id="KW-0813">Transport</keyword>
<proteinExistence type="predicted"/>
<evidence type="ECO:0000256" key="7">
    <source>
        <dbReference type="ARBA" id="ARBA00023136"/>
    </source>
</evidence>
<feature type="transmembrane region" description="Helical" evidence="8">
    <location>
        <begin position="368"/>
        <end position="388"/>
    </location>
</feature>
<dbReference type="NCBIfam" id="NF000282">
    <property type="entry name" value="RND_permease_1"/>
    <property type="match status" value="1"/>
</dbReference>
<feature type="transmembrane region" description="Helical" evidence="8">
    <location>
        <begin position="936"/>
        <end position="954"/>
    </location>
</feature>
<dbReference type="OrthoDB" id="220575at2"/>
<dbReference type="Gene3D" id="3.30.2090.10">
    <property type="entry name" value="Multidrug efflux transporter AcrB TolC docking domain, DN and DC subdomains"/>
    <property type="match status" value="1"/>
</dbReference>
<dbReference type="PANTHER" id="PTHR32063">
    <property type="match status" value="1"/>
</dbReference>
<feature type="transmembrane region" description="Helical" evidence="8">
    <location>
        <begin position="471"/>
        <end position="498"/>
    </location>
</feature>
<evidence type="ECO:0000256" key="3">
    <source>
        <dbReference type="ARBA" id="ARBA00022475"/>
    </source>
</evidence>
<dbReference type="GO" id="GO:0042910">
    <property type="term" value="F:xenobiotic transmembrane transporter activity"/>
    <property type="evidence" value="ECO:0007669"/>
    <property type="project" value="TreeGrafter"/>
</dbReference>
<evidence type="ECO:0000313" key="10">
    <source>
        <dbReference type="Proteomes" id="UP000318626"/>
    </source>
</evidence>
<organism evidence="9 10">
    <name type="scientific">Bremerella volcania</name>
    <dbReference type="NCBI Taxonomy" id="2527984"/>
    <lineage>
        <taxon>Bacteria</taxon>
        <taxon>Pseudomonadati</taxon>
        <taxon>Planctomycetota</taxon>
        <taxon>Planctomycetia</taxon>
        <taxon>Pirellulales</taxon>
        <taxon>Pirellulaceae</taxon>
        <taxon>Bremerella</taxon>
    </lineage>
</organism>
<keyword evidence="3" id="KW-1003">Cell membrane</keyword>
<comment type="subcellular location">
    <subcellularLocation>
        <location evidence="1">Cell inner membrane</location>
        <topology evidence="1">Multi-pass membrane protein</topology>
    </subcellularLocation>
</comment>
<evidence type="ECO:0000256" key="5">
    <source>
        <dbReference type="ARBA" id="ARBA00022692"/>
    </source>
</evidence>
<evidence type="ECO:0000256" key="6">
    <source>
        <dbReference type="ARBA" id="ARBA00022989"/>
    </source>
</evidence>
<dbReference type="SUPFAM" id="SSF82714">
    <property type="entry name" value="Multidrug efflux transporter AcrB TolC docking domain, DN and DC subdomains"/>
    <property type="match status" value="2"/>
</dbReference>
<dbReference type="Gene3D" id="3.30.70.1440">
    <property type="entry name" value="Multidrug efflux transporter AcrB pore domain"/>
    <property type="match status" value="2"/>
</dbReference>
<feature type="transmembrane region" description="Helical" evidence="8">
    <location>
        <begin position="394"/>
        <end position="415"/>
    </location>
</feature>
<feature type="transmembrane region" description="Helical" evidence="8">
    <location>
        <begin position="541"/>
        <end position="561"/>
    </location>
</feature>
<dbReference type="Gene3D" id="1.20.1640.10">
    <property type="entry name" value="Multidrug efflux transporter AcrB transmembrane domain"/>
    <property type="match status" value="2"/>
</dbReference>
<dbReference type="Gene3D" id="3.30.70.1430">
    <property type="entry name" value="Multidrug efflux transporter AcrB pore domain"/>
    <property type="match status" value="2"/>
</dbReference>
<dbReference type="Pfam" id="PF00873">
    <property type="entry name" value="ACR_tran"/>
    <property type="match status" value="2"/>
</dbReference>
<dbReference type="SUPFAM" id="SSF82866">
    <property type="entry name" value="Multidrug efflux transporter AcrB transmembrane domain"/>
    <property type="match status" value="2"/>
</dbReference>
<dbReference type="RefSeq" id="WP_144976334.1">
    <property type="nucleotide sequence ID" value="NZ_CP036289.1"/>
</dbReference>
<name>A0A518CE01_9BACT</name>
<dbReference type="AlphaFoldDB" id="A0A518CE01"/>
<dbReference type="FunFam" id="3.30.70.1430:FF:000001">
    <property type="entry name" value="Efflux pump membrane transporter"/>
    <property type="match status" value="1"/>
</dbReference>
<reference evidence="10" key="1">
    <citation type="submission" date="2019-02" db="EMBL/GenBank/DDBJ databases">
        <title>Deep-cultivation of Planctomycetes and their phenomic and genomic characterization uncovers novel biology.</title>
        <authorList>
            <person name="Wiegand S."/>
            <person name="Jogler M."/>
            <person name="Boedeker C."/>
            <person name="Pinto D."/>
            <person name="Vollmers J."/>
            <person name="Rivas-Marin E."/>
            <person name="Kohn T."/>
            <person name="Peeters S.H."/>
            <person name="Heuer A."/>
            <person name="Rast P."/>
            <person name="Oberbeckmann S."/>
            <person name="Bunk B."/>
            <person name="Jeske O."/>
            <person name="Meyerdierks A."/>
            <person name="Storesund J.E."/>
            <person name="Kallscheuer N."/>
            <person name="Luecker S."/>
            <person name="Lage O.M."/>
            <person name="Pohl T."/>
            <person name="Merkel B.J."/>
            <person name="Hornburger P."/>
            <person name="Mueller R.-W."/>
            <person name="Bruemmer F."/>
            <person name="Labrenz M."/>
            <person name="Spormann A.M."/>
            <person name="Op den Camp H."/>
            <person name="Overmann J."/>
            <person name="Amann R."/>
            <person name="Jetten M.S.M."/>
            <person name="Mascher T."/>
            <person name="Medema M.H."/>
            <person name="Devos D.P."/>
            <person name="Kaster A.-K."/>
            <person name="Ovreas L."/>
            <person name="Rohde M."/>
            <person name="Galperin M.Y."/>
            <person name="Jogler C."/>
        </authorList>
    </citation>
    <scope>NUCLEOTIDE SEQUENCE [LARGE SCALE GENOMIC DNA]</scope>
    <source>
        <strain evidence="10">Pan97</strain>
    </source>
</reference>
<gene>
    <name evidence="9" type="primary">bepG</name>
    <name evidence="9" type="ORF">Pan97_45210</name>
</gene>
<dbReference type="KEGG" id="bvo:Pan97_45210"/>
<keyword evidence="4" id="KW-0997">Cell inner membrane</keyword>
<dbReference type="EMBL" id="CP036289">
    <property type="protein sequence ID" value="QDU77451.1"/>
    <property type="molecule type" value="Genomic_DNA"/>
</dbReference>
<feature type="transmembrane region" description="Helical" evidence="8">
    <location>
        <begin position="987"/>
        <end position="1012"/>
    </location>
</feature>
<evidence type="ECO:0000256" key="4">
    <source>
        <dbReference type="ARBA" id="ARBA00022519"/>
    </source>
</evidence>
<feature type="transmembrane region" description="Helical" evidence="8">
    <location>
        <begin position="342"/>
        <end position="361"/>
    </location>
</feature>
<dbReference type="InterPro" id="IPR027463">
    <property type="entry name" value="AcrB_DN_DC_subdom"/>
</dbReference>
<keyword evidence="6 8" id="KW-1133">Transmembrane helix</keyword>
<dbReference type="PANTHER" id="PTHR32063:SF13">
    <property type="entry name" value="MULTIDRUG EFFLUX PUMP SUBUNIT ACRB-RELATED"/>
    <property type="match status" value="1"/>
</dbReference>
<accession>A0A518CE01</accession>
<sequence length="1111" mass="119121">MSRFFIYRPIFATVISIVIVLAGAVAQTTLPVAKFPQITPPTVQVTAFYPGANPQVIAETVASPVEQEVNGVENMLYMSSTCADDGSYTLNVTFETGTDMDMATVLVQNRVAIANPKLPEDVRRQGITTKKQSTQIVQFITLTSDNPTHDSLYLSNYATINLRDELGRIDGVGALNIFGAADYSMRIWLDPSKLEARNLTTEDVIAAIREQNVQVAAGRVGEPPTSDDTSFQMVINTRGRLEEASQFGDLILKTGGEGSGITRLRDLASVELGAKTYNYQATANGIPCAAIAVYQLPGANALDLAAAIEARMKTMAEKFPKGVKYAIPFDTTRFVEASIAEVYSTLFVAVLLVVLVIFIFLQDWRATLVPTAAIPVALIGTFAVMAGLGFSINMLTLFGVVLAIGIVVDDAIVVVENSARHIESGLSSKDAAVKAMDEITGPVIATTLVLLAVFVPTAFMGGIVGQMYRQFALTISAAVAISTINALSLSPALCGLLLRPSEETKRKGEFIPRTVIALLLAILACWLAYRLLSGMGMTSWAVAIGAPIVAALAGWFCAAFLNGMLRGFFNGFNYVFDHTTGIYKSIIGGLVRRIAVAVILFVVLLGITGYGLQSIPTGFVPLEDQGYAFANIQLPDAASLSRTDEVLREIDAIVSETPGIADWVSISGYSILSGTVGSNSGLVAIVFEPWEDRQTRELSQAGILQALQKRLSQLKKANVVVFPPPPIDGLGNASGFQMQIQDVGGAGMTTLQTVADEMVRDGNAQSGLTRVNTTFRADVPQLYADIDRTKVKSLGISLNSVFETMQAFMGSAYVNDFNRFGRTWQVRVQADQSFRVNPEDLLRLEVRNNQGEMIPLGTFTTVKRTVGPQVIQRYNLYPSAQINGEPAPGYSSGEAINLMEQMAANKFPPSISYEWTGMSYQEKLLSDSDSLTENPTFILVLSIFLVFLVLAAQYESWTSPMAVIAVVPLAALGVVIALLARGADNNVYTQIGLVLLVALASKNAILIVEFAAEQRRDGKGLFDSAIAAASLRFRAILMTAFSSILGFLPLLIASGAGAASRQAVGNAVVGGMIAATIFSLGFVPSFFVIFRGLGEWLCGSKDDDTSRPPAA</sequence>
<keyword evidence="10" id="KW-1185">Reference proteome</keyword>
<dbReference type="GO" id="GO:0005886">
    <property type="term" value="C:plasma membrane"/>
    <property type="evidence" value="ECO:0007669"/>
    <property type="project" value="UniProtKB-SubCell"/>
</dbReference>
<dbReference type="SUPFAM" id="SSF82693">
    <property type="entry name" value="Multidrug efflux transporter AcrB pore domain, PN1, PN2, PC1 and PC2 subdomains"/>
    <property type="match status" value="3"/>
</dbReference>
<feature type="transmembrane region" description="Helical" evidence="8">
    <location>
        <begin position="594"/>
        <end position="612"/>
    </location>
</feature>
<dbReference type="FunFam" id="1.20.1640.10:FF:000001">
    <property type="entry name" value="Efflux pump membrane transporter"/>
    <property type="match status" value="1"/>
</dbReference>